<comment type="caution">
    <text evidence="3">The sequence shown here is derived from an EMBL/GenBank/DDBJ whole genome shotgun (WGS) entry which is preliminary data.</text>
</comment>
<name>A0A368ZBT4_9FLAO</name>
<evidence type="ECO:0000313" key="3">
    <source>
        <dbReference type="EMBL" id="RCW90330.1"/>
    </source>
</evidence>
<dbReference type="Pfam" id="PF16347">
    <property type="entry name" value="SGSH_C"/>
    <property type="match status" value="1"/>
</dbReference>
<organism evidence="3 4">
    <name type="scientific">Winogradskyella arenosi</name>
    <dbReference type="NCBI Taxonomy" id="533325"/>
    <lineage>
        <taxon>Bacteria</taxon>
        <taxon>Pseudomonadati</taxon>
        <taxon>Bacteroidota</taxon>
        <taxon>Flavobacteriia</taxon>
        <taxon>Flavobacteriales</taxon>
        <taxon>Flavobacteriaceae</taxon>
        <taxon>Winogradskyella</taxon>
    </lineage>
</organism>
<evidence type="ECO:0000256" key="1">
    <source>
        <dbReference type="SAM" id="SignalP"/>
    </source>
</evidence>
<keyword evidence="1" id="KW-0732">Signal</keyword>
<dbReference type="InterPro" id="IPR017850">
    <property type="entry name" value="Alkaline_phosphatase_core_sf"/>
</dbReference>
<dbReference type="InterPro" id="IPR032506">
    <property type="entry name" value="SGSH_C"/>
</dbReference>
<dbReference type="AlphaFoldDB" id="A0A368ZBT4"/>
<dbReference type="PROSITE" id="PS51257">
    <property type="entry name" value="PROKAR_LIPOPROTEIN"/>
    <property type="match status" value="1"/>
</dbReference>
<feature type="chain" id="PRO_5017033756" evidence="1">
    <location>
        <begin position="23"/>
        <end position="112"/>
    </location>
</feature>
<gene>
    <name evidence="3" type="ORF">DFQ08_105221</name>
</gene>
<dbReference type="RefSeq" id="WP_114310723.1">
    <property type="nucleotide sequence ID" value="NZ_QPJO01000005.1"/>
</dbReference>
<proteinExistence type="predicted"/>
<feature type="domain" description="N-sulphoglucosamine sulphohydrolase C-terminal" evidence="2">
    <location>
        <begin position="22"/>
        <end position="65"/>
    </location>
</feature>
<dbReference type="EMBL" id="QPJO01000005">
    <property type="protein sequence ID" value="RCW90330.1"/>
    <property type="molecule type" value="Genomic_DNA"/>
</dbReference>
<dbReference type="SUPFAM" id="SSF53649">
    <property type="entry name" value="Alkaline phosphatase-like"/>
    <property type="match status" value="1"/>
</dbReference>
<keyword evidence="4" id="KW-1185">Reference proteome</keyword>
<reference evidence="3 4" key="1">
    <citation type="submission" date="2018-07" db="EMBL/GenBank/DDBJ databases">
        <title>Genomic Encyclopedia of Type Strains, Phase III (KMG-III): the genomes of soil and plant-associated and newly described type strains.</title>
        <authorList>
            <person name="Whitman W."/>
        </authorList>
    </citation>
    <scope>NUCLEOTIDE SEQUENCE [LARGE SCALE GENOMIC DNA]</scope>
    <source>
        <strain evidence="3 4">CECT 7958</strain>
    </source>
</reference>
<dbReference type="Proteomes" id="UP000253436">
    <property type="component" value="Unassembled WGS sequence"/>
</dbReference>
<dbReference type="Gene3D" id="3.40.720.10">
    <property type="entry name" value="Alkaline Phosphatase, subunit A"/>
    <property type="match status" value="1"/>
</dbReference>
<evidence type="ECO:0000259" key="2">
    <source>
        <dbReference type="Pfam" id="PF16347"/>
    </source>
</evidence>
<protein>
    <submittedName>
        <fullName evidence="3">Uncharacterized protein DUF4976</fullName>
    </submittedName>
</protein>
<dbReference type="OrthoDB" id="9789742at2"/>
<evidence type="ECO:0000313" key="4">
    <source>
        <dbReference type="Proteomes" id="UP000253436"/>
    </source>
</evidence>
<accession>A0A368ZBT4</accession>
<sequence length="112" mass="13184">MKKSLVIAIVLLLALQSCQQNYGDIDIWELYDLEADPEELQNQIENPNYDTIEAQLRVQLKALQDRYKVGNQEFEREPKVKVQRAFKQFERLRGHIGTSYNPLTAKTLNYKR</sequence>
<feature type="signal peptide" evidence="1">
    <location>
        <begin position="1"/>
        <end position="22"/>
    </location>
</feature>